<dbReference type="Pfam" id="PF10015">
    <property type="entry name" value="ThermoDBP-RP_arch"/>
    <property type="match status" value="1"/>
</dbReference>
<reference evidence="2 4" key="2">
    <citation type="journal article" date="2019" name="Nat. Microbiol.">
        <title>Wide diversity of methane and short-chain alkane metabolisms in uncultured archaea.</title>
        <authorList>
            <person name="Borrel G."/>
            <person name="Adam P.S."/>
            <person name="McKay L.J."/>
            <person name="Chen L.X."/>
            <person name="Sierra-Garcia I.N."/>
            <person name="Sieber C.M."/>
            <person name="Letourneur Q."/>
            <person name="Ghozlane A."/>
            <person name="Andersen G.L."/>
            <person name="Li W.J."/>
            <person name="Hallam S.J."/>
            <person name="Muyzer G."/>
            <person name="de Oliveira V.M."/>
            <person name="Inskeep W.P."/>
            <person name="Banfield J.F."/>
            <person name="Gribaldo S."/>
        </authorList>
    </citation>
    <scope>NUCLEOTIDE SEQUENCE [LARGE SCALE GENOMIC DNA]</scope>
    <source>
        <strain evidence="2">Verst-YHS</strain>
    </source>
</reference>
<dbReference type="InterPro" id="IPR049325">
    <property type="entry name" value="Thermo-DBP2-like_C"/>
</dbReference>
<sequence length="214" mass="24374">MSQLTTGLVITGAYADKIRKTLFAQLKDNIKKGEIPSQEVARAIAELNRILYHILVEKLKLDKGDVVRIRIEYNIENNKIKWKYENLQIEIFKKQDVSGIISEIIPEIEKLLIPNYVIEKISTTIFGDHIYRIKLNDKDIGKIVLTMINGELGIIHGALLEPSPLIINKRKITIKEDIDKFLSENINDIIASAQSVESIEAEKVIKSIETLISR</sequence>
<accession>A0A523BHM9</accession>
<proteinExistence type="predicted"/>
<dbReference type="AlphaFoldDB" id="A0A523BHM9"/>
<dbReference type="Proteomes" id="UP000317265">
    <property type="component" value="Unassembled WGS sequence"/>
</dbReference>
<evidence type="ECO:0000313" key="4">
    <source>
        <dbReference type="Proteomes" id="UP000316080"/>
    </source>
</evidence>
<evidence type="ECO:0000313" key="5">
    <source>
        <dbReference type="Proteomes" id="UP000317265"/>
    </source>
</evidence>
<protein>
    <submittedName>
        <fullName evidence="3">DUF2258 domain-containing protein</fullName>
    </submittedName>
</protein>
<name>A0A523BHM9_9CREN</name>
<reference evidence="3 5" key="1">
    <citation type="journal article" date="2019" name="Nat. Microbiol.">
        <title>Expanding anaerobic alkane metabolism in the domain of Archaea.</title>
        <authorList>
            <person name="Wang Y."/>
            <person name="Wegener G."/>
            <person name="Hou J."/>
            <person name="Wang F."/>
            <person name="Xiao X."/>
        </authorList>
    </citation>
    <scope>NUCLEOTIDE SEQUENCE [LARGE SCALE GENOMIC DNA]</scope>
    <source>
        <strain evidence="3">WYZ-LMO11</strain>
    </source>
</reference>
<evidence type="ECO:0000313" key="2">
    <source>
        <dbReference type="EMBL" id="RZN57208.1"/>
    </source>
</evidence>
<evidence type="ECO:0000259" key="1">
    <source>
        <dbReference type="Pfam" id="PF20754"/>
    </source>
</evidence>
<evidence type="ECO:0000313" key="3">
    <source>
        <dbReference type="EMBL" id="TDA40436.1"/>
    </source>
</evidence>
<dbReference type="EMBL" id="RXIH01000010">
    <property type="protein sequence ID" value="RZN57208.1"/>
    <property type="molecule type" value="Genomic_DNA"/>
</dbReference>
<dbReference type="EMBL" id="QNVI01000005">
    <property type="protein sequence ID" value="TDA40436.1"/>
    <property type="molecule type" value="Genomic_DNA"/>
</dbReference>
<gene>
    <name evidence="3" type="ORF">DSO09_00615</name>
    <name evidence="2" type="ORF">EF809_01325</name>
</gene>
<feature type="domain" description="Thermo-DBP-RP2-like C-terminal" evidence="1">
    <location>
        <begin position="115"/>
        <end position="209"/>
    </location>
</feature>
<dbReference type="Proteomes" id="UP000316080">
    <property type="component" value="Unassembled WGS sequence"/>
</dbReference>
<organism evidence="3 5">
    <name type="scientific">Thermoproteota archaeon</name>
    <dbReference type="NCBI Taxonomy" id="2056631"/>
    <lineage>
        <taxon>Archaea</taxon>
        <taxon>Thermoproteota</taxon>
    </lineage>
</organism>
<comment type="caution">
    <text evidence="3">The sequence shown here is derived from an EMBL/GenBank/DDBJ whole genome shotgun (WGS) entry which is preliminary data.</text>
</comment>
<dbReference type="Pfam" id="PF20754">
    <property type="entry name" value="Thermo-DBP"/>
    <property type="match status" value="1"/>
</dbReference>
<dbReference type="InterPro" id="IPR017140">
    <property type="entry name" value="ThermoDBP-RPs_arc"/>
</dbReference>